<accession>A0A0G4H2K3</accession>
<proteinExistence type="predicted"/>
<reference evidence="1" key="1">
    <citation type="submission" date="2014-11" db="EMBL/GenBank/DDBJ databases">
        <authorList>
            <person name="Otto D Thomas"/>
            <person name="Naeem Raeece"/>
        </authorList>
    </citation>
    <scope>NUCLEOTIDE SEQUENCE</scope>
</reference>
<dbReference type="PANTHER" id="PTHR38899">
    <property type="entry name" value="DOMAIN OOKINETE PROTEIN, PUTATIVE-RELATED"/>
    <property type="match status" value="1"/>
</dbReference>
<dbReference type="EMBL" id="CDMZ01001810">
    <property type="protein sequence ID" value="CEM37862.1"/>
    <property type="molecule type" value="Genomic_DNA"/>
</dbReference>
<sequence>MVIDWDNTLCPTHKIPSKTDQISSEIKQTIATVEVQALALLRDSSALGEVVIITAASLRWIEKTRILMLKVSKFIDSARIAVISYRDPKVPVVDASIWKKKAFGDLLATWLACRQIVSIRDQVAERDAALQAGRTAGREVLVKTRRLIPESVRLSEIEALQKKQQQEREDLEFLRGAAAKKKNMSKKKLVPPQRGGHH</sequence>
<dbReference type="PhylomeDB" id="A0A0G4H2K3"/>
<dbReference type="AlphaFoldDB" id="A0A0G4H2K3"/>
<protein>
    <submittedName>
        <fullName evidence="1">Uncharacterized protein</fullName>
    </submittedName>
</protein>
<dbReference type="VEuPathDB" id="CryptoDB:Cvel_24433"/>
<gene>
    <name evidence="1" type="ORF">Cvel_24433</name>
</gene>
<evidence type="ECO:0000313" key="1">
    <source>
        <dbReference type="EMBL" id="CEM37862.1"/>
    </source>
</evidence>
<organism evidence="1">
    <name type="scientific">Chromera velia CCMP2878</name>
    <dbReference type="NCBI Taxonomy" id="1169474"/>
    <lineage>
        <taxon>Eukaryota</taxon>
        <taxon>Sar</taxon>
        <taxon>Alveolata</taxon>
        <taxon>Colpodellida</taxon>
        <taxon>Chromeraceae</taxon>
        <taxon>Chromera</taxon>
    </lineage>
</organism>
<dbReference type="PANTHER" id="PTHR38899:SF1">
    <property type="entry name" value="PROTEIN KINASE"/>
    <property type="match status" value="1"/>
</dbReference>
<name>A0A0G4H2K3_9ALVE</name>